<proteinExistence type="predicted"/>
<evidence type="ECO:0000313" key="2">
    <source>
        <dbReference type="EMBL" id="MBW4361150.1"/>
    </source>
</evidence>
<keyword evidence="3" id="KW-1185">Reference proteome</keyword>
<organism evidence="2 3">
    <name type="scientific">Flavobacterium taihuense</name>
    <dbReference type="NCBI Taxonomy" id="2857508"/>
    <lineage>
        <taxon>Bacteria</taxon>
        <taxon>Pseudomonadati</taxon>
        <taxon>Bacteroidota</taxon>
        <taxon>Flavobacteriia</taxon>
        <taxon>Flavobacteriales</taxon>
        <taxon>Flavobacteriaceae</taxon>
        <taxon>Flavobacterium</taxon>
    </lineage>
</organism>
<reference evidence="2 3" key="1">
    <citation type="submission" date="2021-07" db="EMBL/GenBank/DDBJ databases">
        <title>Flavobacterium sp. nov. isolated from sediment on the Taihu Lake.</title>
        <authorList>
            <person name="Qu J.-H."/>
        </authorList>
    </citation>
    <scope>NUCLEOTIDE SEQUENCE [LARGE SCALE GENOMIC DNA]</scope>
    <source>
        <strain evidence="2 3">NAS39</strain>
    </source>
</reference>
<protein>
    <submittedName>
        <fullName evidence="2">Uncharacterized protein</fullName>
    </submittedName>
</protein>
<comment type="caution">
    <text evidence="2">The sequence shown here is derived from an EMBL/GenBank/DDBJ whole genome shotgun (WGS) entry which is preliminary data.</text>
</comment>
<keyword evidence="1" id="KW-1133">Transmembrane helix</keyword>
<accession>A0ABS6XWU3</accession>
<evidence type="ECO:0000256" key="1">
    <source>
        <dbReference type="SAM" id="Phobius"/>
    </source>
</evidence>
<name>A0ABS6XWU3_9FLAO</name>
<dbReference type="EMBL" id="JAHWYN010000009">
    <property type="protein sequence ID" value="MBW4361150.1"/>
    <property type="molecule type" value="Genomic_DNA"/>
</dbReference>
<evidence type="ECO:0000313" key="3">
    <source>
        <dbReference type="Proteomes" id="UP000812031"/>
    </source>
</evidence>
<gene>
    <name evidence="2" type="ORF">KZH69_11700</name>
</gene>
<sequence>MKPIKSFSFKIAVLLITFGSTAILYWFGFHKRFDAKYIPQNADAIVMIDVKNVRNYFVFSFLKTPSQWSSTAFRINKKLDLYHFGIETPDYFAYFHLKNQPITQWFTVAKIENETEFEQEVIKTHYIKENLNNGMSSYYSKSMRLLFIKHLNQILISKIPENQKAIAEKTAEDLFLKKLFLDAKKTEKTIDTNNAITLWIKKNSLLEEDGIINITLEKQEVVADGKLQLKSKYKKETTFSQNPNALLSFGFNFEMVHDLNILKPHSIQINKIIGFDLDSVFVHEPTKTELVLNEIIEKKDSAISYDYDDDFNPIKKVIVHTSREPSFYFSMLTKDSQKVYTYLKTKKAIDNHQIFVNFPLAPTKTSIRNNALTLEANLSKHNYLQTSQPKIGYLQVHFNKLEPKEWHYIIGKNKNLEHFKSLEVLEINLTQENNLVHFQARLKTKDQKSLIEVIK</sequence>
<keyword evidence="1" id="KW-0472">Membrane</keyword>
<feature type="transmembrane region" description="Helical" evidence="1">
    <location>
        <begin position="7"/>
        <end position="27"/>
    </location>
</feature>
<dbReference type="Proteomes" id="UP000812031">
    <property type="component" value="Unassembled WGS sequence"/>
</dbReference>
<dbReference type="RefSeq" id="WP_219317633.1">
    <property type="nucleotide sequence ID" value="NZ_JAHWYN010000009.1"/>
</dbReference>
<keyword evidence="1" id="KW-0812">Transmembrane</keyword>